<comment type="catalytic activity">
    <reaction evidence="1">
        <text>Hydrolysis of terminal non-reducing N-acetyl-D-hexosamine residues in N-acetyl-beta-D-hexosaminides.</text>
        <dbReference type="EC" id="3.2.1.52"/>
    </reaction>
</comment>
<feature type="signal peptide" evidence="7">
    <location>
        <begin position="1"/>
        <end position="26"/>
    </location>
</feature>
<dbReference type="Gene3D" id="3.30.379.10">
    <property type="entry name" value="Chitobiase/beta-hexosaminidase domain 2-like"/>
    <property type="match status" value="1"/>
</dbReference>
<feature type="chain" id="PRO_5037801389" description="beta-N-acetylhexosaminidase" evidence="7">
    <location>
        <begin position="27"/>
        <end position="774"/>
    </location>
</feature>
<evidence type="ECO:0000256" key="6">
    <source>
        <dbReference type="PIRSR" id="PIRSR625705-1"/>
    </source>
</evidence>
<dbReference type="InterPro" id="IPR008979">
    <property type="entry name" value="Galactose-bd-like_sf"/>
</dbReference>
<evidence type="ECO:0000259" key="9">
    <source>
        <dbReference type="Pfam" id="PF02838"/>
    </source>
</evidence>
<dbReference type="AlphaFoldDB" id="A0A921HZ35"/>
<comment type="similarity">
    <text evidence="2">Belongs to the glycosyl hydrolase 20 family.</text>
</comment>
<keyword evidence="7" id="KW-0732">Signal</keyword>
<dbReference type="RefSeq" id="WP_276827986.1">
    <property type="nucleotide sequence ID" value="NZ_DYVX01000069.1"/>
</dbReference>
<dbReference type="InterPro" id="IPR017853">
    <property type="entry name" value="GH"/>
</dbReference>
<evidence type="ECO:0000256" key="3">
    <source>
        <dbReference type="ARBA" id="ARBA00012663"/>
    </source>
</evidence>
<feature type="domain" description="GH29D-like beta-sandwich" evidence="10">
    <location>
        <begin position="560"/>
        <end position="616"/>
    </location>
</feature>
<dbReference type="SUPFAM" id="SSF55545">
    <property type="entry name" value="beta-N-acetylhexosaminidase-like domain"/>
    <property type="match status" value="1"/>
</dbReference>
<evidence type="ECO:0000313" key="12">
    <source>
        <dbReference type="Proteomes" id="UP000717835"/>
    </source>
</evidence>
<dbReference type="SUPFAM" id="SSF51445">
    <property type="entry name" value="(Trans)glycosidases"/>
    <property type="match status" value="1"/>
</dbReference>
<dbReference type="Gene3D" id="2.60.120.260">
    <property type="entry name" value="Galactose-binding domain-like"/>
    <property type="match status" value="1"/>
</dbReference>
<organism evidence="11 12">
    <name type="scientific">Mediterranea massiliensis</name>
    <dbReference type="NCBI Taxonomy" id="1841865"/>
    <lineage>
        <taxon>Bacteria</taxon>
        <taxon>Pseudomonadati</taxon>
        <taxon>Bacteroidota</taxon>
        <taxon>Bacteroidia</taxon>
        <taxon>Bacteroidales</taxon>
        <taxon>Bacteroidaceae</taxon>
        <taxon>Mediterranea</taxon>
    </lineage>
</organism>
<dbReference type="SUPFAM" id="SSF49785">
    <property type="entry name" value="Galactose-binding domain-like"/>
    <property type="match status" value="1"/>
</dbReference>
<evidence type="ECO:0000256" key="5">
    <source>
        <dbReference type="ARBA" id="ARBA00023295"/>
    </source>
</evidence>
<evidence type="ECO:0000256" key="4">
    <source>
        <dbReference type="ARBA" id="ARBA00022801"/>
    </source>
</evidence>
<evidence type="ECO:0000256" key="2">
    <source>
        <dbReference type="ARBA" id="ARBA00006285"/>
    </source>
</evidence>
<gene>
    <name evidence="11" type="ORF">K8W02_08500</name>
</gene>
<keyword evidence="5" id="KW-0326">Glycosidase</keyword>
<reference evidence="11" key="1">
    <citation type="journal article" date="2021" name="PeerJ">
        <title>Extensive microbial diversity within the chicken gut microbiome revealed by metagenomics and culture.</title>
        <authorList>
            <person name="Gilroy R."/>
            <person name="Ravi A."/>
            <person name="Getino M."/>
            <person name="Pursley I."/>
            <person name="Horton D.L."/>
            <person name="Alikhan N.F."/>
            <person name="Baker D."/>
            <person name="Gharbi K."/>
            <person name="Hall N."/>
            <person name="Watson M."/>
            <person name="Adriaenssens E.M."/>
            <person name="Foster-Nyarko E."/>
            <person name="Jarju S."/>
            <person name="Secka A."/>
            <person name="Antonio M."/>
            <person name="Oren A."/>
            <person name="Chaudhuri R.R."/>
            <person name="La Ragione R."/>
            <person name="Hildebrand F."/>
            <person name="Pallen M.J."/>
        </authorList>
    </citation>
    <scope>NUCLEOTIDE SEQUENCE</scope>
    <source>
        <strain evidence="11">CHK55-1828</strain>
    </source>
</reference>
<comment type="caution">
    <text evidence="11">The sequence shown here is derived from an EMBL/GenBank/DDBJ whole genome shotgun (WGS) entry which is preliminary data.</text>
</comment>
<dbReference type="PRINTS" id="PR00738">
    <property type="entry name" value="GLHYDRLASE20"/>
</dbReference>
<dbReference type="InterPro" id="IPR025705">
    <property type="entry name" value="Beta_hexosaminidase_sua/sub"/>
</dbReference>
<dbReference type="Pfam" id="PF02838">
    <property type="entry name" value="Glyco_hydro_20b"/>
    <property type="match status" value="1"/>
</dbReference>
<evidence type="ECO:0000313" key="11">
    <source>
        <dbReference type="EMBL" id="HJF92406.1"/>
    </source>
</evidence>
<protein>
    <recommendedName>
        <fullName evidence="3">beta-N-acetylhexosaminidase</fullName>
        <ecNumber evidence="3">3.2.1.52</ecNumber>
    </recommendedName>
</protein>
<dbReference type="Proteomes" id="UP000717835">
    <property type="component" value="Unassembled WGS sequence"/>
</dbReference>
<dbReference type="InterPro" id="IPR015883">
    <property type="entry name" value="Glyco_hydro_20_cat"/>
</dbReference>
<dbReference type="GO" id="GO:0004563">
    <property type="term" value="F:beta-N-acetylhexosaminidase activity"/>
    <property type="evidence" value="ECO:0007669"/>
    <property type="project" value="UniProtKB-EC"/>
</dbReference>
<dbReference type="PANTHER" id="PTHR22600">
    <property type="entry name" value="BETA-HEXOSAMINIDASE"/>
    <property type="match status" value="1"/>
</dbReference>
<dbReference type="GO" id="GO:0030203">
    <property type="term" value="P:glycosaminoglycan metabolic process"/>
    <property type="evidence" value="ECO:0007669"/>
    <property type="project" value="TreeGrafter"/>
</dbReference>
<feature type="domain" description="Beta-hexosaminidase bacterial type N-terminal" evidence="9">
    <location>
        <begin position="33"/>
        <end position="159"/>
    </location>
</feature>
<dbReference type="EC" id="3.2.1.52" evidence="3"/>
<name>A0A921HZ35_9BACT</name>
<proteinExistence type="inferred from homology"/>
<dbReference type="InterPro" id="IPR015882">
    <property type="entry name" value="HEX_bac_N"/>
</dbReference>
<dbReference type="GO" id="GO:0005975">
    <property type="term" value="P:carbohydrate metabolic process"/>
    <property type="evidence" value="ECO:0007669"/>
    <property type="project" value="InterPro"/>
</dbReference>
<feature type="active site" description="Proton donor" evidence="6">
    <location>
        <position position="346"/>
    </location>
</feature>
<dbReference type="GO" id="GO:0016020">
    <property type="term" value="C:membrane"/>
    <property type="evidence" value="ECO:0007669"/>
    <property type="project" value="TreeGrafter"/>
</dbReference>
<evidence type="ECO:0000256" key="1">
    <source>
        <dbReference type="ARBA" id="ARBA00001231"/>
    </source>
</evidence>
<evidence type="ECO:0000256" key="7">
    <source>
        <dbReference type="SAM" id="SignalP"/>
    </source>
</evidence>
<dbReference type="Pfam" id="PF13290">
    <property type="entry name" value="CHB_HEX_C_1"/>
    <property type="match status" value="1"/>
</dbReference>
<dbReference type="Gene3D" id="3.20.20.80">
    <property type="entry name" value="Glycosidases"/>
    <property type="match status" value="1"/>
</dbReference>
<reference evidence="11" key="2">
    <citation type="submission" date="2021-09" db="EMBL/GenBank/DDBJ databases">
        <authorList>
            <person name="Gilroy R."/>
        </authorList>
    </citation>
    <scope>NUCLEOTIDE SEQUENCE</scope>
    <source>
        <strain evidence="11">CHK55-1828</strain>
    </source>
</reference>
<dbReference type="EMBL" id="DYVX01000069">
    <property type="protein sequence ID" value="HJF92406.1"/>
    <property type="molecule type" value="Genomic_DNA"/>
</dbReference>
<keyword evidence="4 11" id="KW-0378">Hydrolase</keyword>
<dbReference type="PANTHER" id="PTHR22600:SF57">
    <property type="entry name" value="BETA-N-ACETYLHEXOSAMINIDASE"/>
    <property type="match status" value="1"/>
</dbReference>
<dbReference type="InterPro" id="IPR029018">
    <property type="entry name" value="Hex-like_dom2"/>
</dbReference>
<sequence>MEKKKITRRMLVLWVSACLLTGPLRAQEPAPVRIVPRPVETAAVAGAFRITPSTVVSVGDEGLKPLAEYFSSLFVRPAGFPLKVTVGGDGDIRLERADDLAAEAYRLHVDEAGVRIEAGGYAGAFYALQTLRLALPATIESLAPVAGAEWTIPAMHVADSPRFAYRGLMLDVARYFIPKEDVLRIVDCMALLKLNKLHMHLTDDNGWRLEIKRYPRLTEVGSRRVNRNDVPFPARRNPLPGEPASVGGYYTQDDMREIIAYAQARQVEIIPEIDMPAHSNAALAAYPELACPVVDKHIGVLPGLGGDHADIIYCAGNEQTFHFLEGVIDEVAALFPSKYIHLGGDEAWKTYWKKCPLCQQRMKDENLPDEEELQSYFMRRMSRYVQDKGKEVMGWDELTNGTLPEGAIVFGWQGFGNAALKAAAQGHRFVMTPARLLYLIRYQGPQWFEPLTYFGNNTLKDIYTYEPVQKDWKPEYEPLLMGVQGSMWTEFCNHPSDVTYQVFPRLAAVAEVAWSPKGSKDWPAFVEALDGYLAHLQAKGILYARSMYNIQHAVTPAGGKLKVELVCERPDVEIRYTTDGMEPGAASERYEGPLTVDADAVLKCATFRDGRKMGKTLELRPGWNLATAKPLLGLPPQAGILVNGLRGSLKQTDFEWYTGDTSRPLAFTVDLLERREIRECTVGCITNYGMGCHKPRTLTVEVSDDNRTFVPAGSLSFADSEIFREGTFVEDLTLEADVKARYVRFTLDVPGNCPPDHVRPGQPSRIYVDEVIVR</sequence>
<evidence type="ECO:0000259" key="10">
    <source>
        <dbReference type="Pfam" id="PF13290"/>
    </source>
</evidence>
<accession>A0A921HZ35</accession>
<feature type="domain" description="Glycoside hydrolase family 20 catalytic" evidence="8">
    <location>
        <begin position="163"/>
        <end position="516"/>
    </location>
</feature>
<dbReference type="InterPro" id="IPR059177">
    <property type="entry name" value="GH29D-like_dom"/>
</dbReference>
<evidence type="ECO:0000259" key="8">
    <source>
        <dbReference type="Pfam" id="PF00728"/>
    </source>
</evidence>
<dbReference type="CDD" id="cd06563">
    <property type="entry name" value="GH20_chitobiase-like"/>
    <property type="match status" value="1"/>
</dbReference>
<dbReference type="Pfam" id="PF00728">
    <property type="entry name" value="Glyco_hydro_20"/>
    <property type="match status" value="1"/>
</dbReference>